<comment type="caution">
    <text evidence="2">The sequence shown here is derived from an EMBL/GenBank/DDBJ whole genome shotgun (WGS) entry which is preliminary data.</text>
</comment>
<dbReference type="Gene3D" id="3.30.1390.10">
    <property type="match status" value="1"/>
</dbReference>
<dbReference type="InterPro" id="IPR003769">
    <property type="entry name" value="ClpS_core"/>
</dbReference>
<evidence type="ECO:0000313" key="2">
    <source>
        <dbReference type="EMBL" id="MBP2476735.1"/>
    </source>
</evidence>
<gene>
    <name evidence="2" type="ORF">JOF53_005607</name>
</gene>
<dbReference type="InterPro" id="IPR014719">
    <property type="entry name" value="Ribosomal_bL12_C/ClpS-like"/>
</dbReference>
<sequence length="75" mass="8315">MNVVVHDDEVNQMVSVARVLIDVCGRSAEDAVRLTWEIHERGRAVVSRQPSADEAEAVVTRLHFHGLDARVEVPA</sequence>
<dbReference type="SUPFAM" id="SSF54736">
    <property type="entry name" value="ClpS-like"/>
    <property type="match status" value="1"/>
</dbReference>
<keyword evidence="3" id="KW-1185">Reference proteome</keyword>
<accession>A0ABS5AJI3</accession>
<dbReference type="Proteomes" id="UP001519363">
    <property type="component" value="Unassembled WGS sequence"/>
</dbReference>
<dbReference type="GO" id="GO:0006508">
    <property type="term" value="P:proteolysis"/>
    <property type="evidence" value="ECO:0007669"/>
    <property type="project" value="UniProtKB-KW"/>
</dbReference>
<evidence type="ECO:0000313" key="3">
    <source>
        <dbReference type="Proteomes" id="UP001519363"/>
    </source>
</evidence>
<name>A0ABS5AJI3_9PSEU</name>
<dbReference type="RefSeq" id="WP_086785733.1">
    <property type="nucleotide sequence ID" value="NZ_JAGIOO010000001.1"/>
</dbReference>
<protein>
    <submittedName>
        <fullName evidence="2">ATP-dependent Clp protease adapter protein ClpS</fullName>
    </submittedName>
</protein>
<dbReference type="EMBL" id="JAGIOO010000001">
    <property type="protein sequence ID" value="MBP2476735.1"/>
    <property type="molecule type" value="Genomic_DNA"/>
</dbReference>
<dbReference type="Pfam" id="PF02617">
    <property type="entry name" value="ClpS"/>
    <property type="match status" value="1"/>
</dbReference>
<evidence type="ECO:0000259" key="1">
    <source>
        <dbReference type="Pfam" id="PF02617"/>
    </source>
</evidence>
<organism evidence="2 3">
    <name type="scientific">Crossiella equi</name>
    <dbReference type="NCBI Taxonomy" id="130796"/>
    <lineage>
        <taxon>Bacteria</taxon>
        <taxon>Bacillati</taxon>
        <taxon>Actinomycetota</taxon>
        <taxon>Actinomycetes</taxon>
        <taxon>Pseudonocardiales</taxon>
        <taxon>Pseudonocardiaceae</taxon>
        <taxon>Crossiella</taxon>
    </lineage>
</organism>
<keyword evidence="2" id="KW-0645">Protease</keyword>
<proteinExistence type="predicted"/>
<keyword evidence="2" id="KW-0378">Hydrolase</keyword>
<feature type="domain" description="Adaptor protein ClpS core" evidence="1">
    <location>
        <begin position="2"/>
        <end position="66"/>
    </location>
</feature>
<dbReference type="GO" id="GO:0008233">
    <property type="term" value="F:peptidase activity"/>
    <property type="evidence" value="ECO:0007669"/>
    <property type="project" value="UniProtKB-KW"/>
</dbReference>
<reference evidence="2 3" key="1">
    <citation type="submission" date="2021-03" db="EMBL/GenBank/DDBJ databases">
        <title>Sequencing the genomes of 1000 actinobacteria strains.</title>
        <authorList>
            <person name="Klenk H.-P."/>
        </authorList>
    </citation>
    <scope>NUCLEOTIDE SEQUENCE [LARGE SCALE GENOMIC DNA]</scope>
    <source>
        <strain evidence="2 3">DSM 44580</strain>
    </source>
</reference>